<proteinExistence type="predicted"/>
<dbReference type="EMBL" id="QKYT01000028">
    <property type="protein sequence ID" value="RIA97501.1"/>
    <property type="molecule type" value="Genomic_DNA"/>
</dbReference>
<name>A0A397TR33_9GLOM</name>
<accession>A0A397TR33</accession>
<evidence type="ECO:0000313" key="2">
    <source>
        <dbReference type="Proteomes" id="UP000265703"/>
    </source>
</evidence>
<comment type="caution">
    <text evidence="1">The sequence shown here is derived from an EMBL/GenBank/DDBJ whole genome shotgun (WGS) entry which is preliminary data.</text>
</comment>
<gene>
    <name evidence="1" type="ORF">C1645_813900</name>
</gene>
<evidence type="ECO:0000313" key="1">
    <source>
        <dbReference type="EMBL" id="RIA97501.1"/>
    </source>
</evidence>
<organism evidence="1 2">
    <name type="scientific">Glomus cerebriforme</name>
    <dbReference type="NCBI Taxonomy" id="658196"/>
    <lineage>
        <taxon>Eukaryota</taxon>
        <taxon>Fungi</taxon>
        <taxon>Fungi incertae sedis</taxon>
        <taxon>Mucoromycota</taxon>
        <taxon>Glomeromycotina</taxon>
        <taxon>Glomeromycetes</taxon>
        <taxon>Glomerales</taxon>
        <taxon>Glomeraceae</taxon>
        <taxon>Glomus</taxon>
    </lineage>
</organism>
<sequence>MEKIEMITTHNNRDRKLIGVYEDLGNIINRRKEKEEIRNDKWEEFYEKIETDDVRDLTKINERYIQIEEIMDGGFNIDINIDELEKVKRKKIYKNWESNENLKLKKVMKDINRLKNKADWIVQNRNKEMRLNINKEEIDWNKTFEFIMLRQDETTMETTTKNMKTRSYRIKNFITPFSFYQITKMSFNRDDYRWQQQQQQFDPGPA</sequence>
<keyword evidence="2" id="KW-1185">Reference proteome</keyword>
<dbReference type="AlphaFoldDB" id="A0A397TR33"/>
<protein>
    <submittedName>
        <fullName evidence="1">Uncharacterized protein</fullName>
    </submittedName>
</protein>
<dbReference type="Proteomes" id="UP000265703">
    <property type="component" value="Unassembled WGS sequence"/>
</dbReference>
<reference evidence="1 2" key="1">
    <citation type="submission" date="2018-06" db="EMBL/GenBank/DDBJ databases">
        <title>Comparative genomics reveals the genomic features of Rhizophagus irregularis, R. cerebriforme, R. diaphanum and Gigaspora rosea, and their symbiotic lifestyle signature.</title>
        <authorList>
            <person name="Morin E."/>
            <person name="San Clemente H."/>
            <person name="Chen E.C.H."/>
            <person name="De La Providencia I."/>
            <person name="Hainaut M."/>
            <person name="Kuo A."/>
            <person name="Kohler A."/>
            <person name="Murat C."/>
            <person name="Tang N."/>
            <person name="Roy S."/>
            <person name="Loubradou J."/>
            <person name="Henrissat B."/>
            <person name="Grigoriev I.V."/>
            <person name="Corradi N."/>
            <person name="Roux C."/>
            <person name="Martin F.M."/>
        </authorList>
    </citation>
    <scope>NUCLEOTIDE SEQUENCE [LARGE SCALE GENOMIC DNA]</scope>
    <source>
        <strain evidence="1 2">DAOM 227022</strain>
    </source>
</reference>